<sequence length="54" mass="6082">MVDERHISKGFWEVVGMTPLLLACIAAAAPIAGFGLLNLQARLERWDYERHAED</sequence>
<proteinExistence type="predicted"/>
<evidence type="ECO:0000313" key="2">
    <source>
        <dbReference type="EMBL" id="GAA4291180.1"/>
    </source>
</evidence>
<feature type="transmembrane region" description="Helical" evidence="1">
    <location>
        <begin position="20"/>
        <end position="39"/>
    </location>
</feature>
<keyword evidence="1" id="KW-1133">Transmembrane helix</keyword>
<keyword evidence="3" id="KW-1185">Reference proteome</keyword>
<gene>
    <name evidence="2" type="ORF">GCM10023161_37030</name>
</gene>
<evidence type="ECO:0000256" key="1">
    <source>
        <dbReference type="SAM" id="Phobius"/>
    </source>
</evidence>
<keyword evidence="1" id="KW-0472">Membrane</keyword>
<organism evidence="2 3">
    <name type="scientific">Mycobacterium paraffinicum</name>
    <dbReference type="NCBI Taxonomy" id="53378"/>
    <lineage>
        <taxon>Bacteria</taxon>
        <taxon>Bacillati</taxon>
        <taxon>Actinomycetota</taxon>
        <taxon>Actinomycetes</taxon>
        <taxon>Mycobacteriales</taxon>
        <taxon>Mycobacteriaceae</taxon>
        <taxon>Mycobacterium</taxon>
    </lineage>
</organism>
<evidence type="ECO:0000313" key="3">
    <source>
        <dbReference type="Proteomes" id="UP001501417"/>
    </source>
</evidence>
<dbReference type="EMBL" id="BAABGF010000043">
    <property type="protein sequence ID" value="GAA4291180.1"/>
    <property type="molecule type" value="Genomic_DNA"/>
</dbReference>
<reference evidence="3" key="1">
    <citation type="journal article" date="2019" name="Int. J. Syst. Evol. Microbiol.">
        <title>The Global Catalogue of Microorganisms (GCM) 10K type strain sequencing project: providing services to taxonomists for standard genome sequencing and annotation.</title>
        <authorList>
            <consortium name="The Broad Institute Genomics Platform"/>
            <consortium name="The Broad Institute Genome Sequencing Center for Infectious Disease"/>
            <person name="Wu L."/>
            <person name="Ma J."/>
        </authorList>
    </citation>
    <scope>NUCLEOTIDE SEQUENCE [LARGE SCALE GENOMIC DNA]</scope>
    <source>
        <strain evidence="3">JCM 17782</strain>
    </source>
</reference>
<dbReference type="Proteomes" id="UP001501417">
    <property type="component" value="Unassembled WGS sequence"/>
</dbReference>
<accession>A0ABP8F0D5</accession>
<name>A0ABP8F0D5_9MYCO</name>
<protein>
    <submittedName>
        <fullName evidence="2">Uncharacterized protein</fullName>
    </submittedName>
</protein>
<dbReference type="PROSITE" id="PS51257">
    <property type="entry name" value="PROKAR_LIPOPROTEIN"/>
    <property type="match status" value="1"/>
</dbReference>
<comment type="caution">
    <text evidence="2">The sequence shown here is derived from an EMBL/GenBank/DDBJ whole genome shotgun (WGS) entry which is preliminary data.</text>
</comment>
<keyword evidence="1" id="KW-0812">Transmembrane</keyword>